<dbReference type="AlphaFoldDB" id="A0A0P7YTW8"/>
<proteinExistence type="predicted"/>
<name>A0A0P7YTW8_9CYAN</name>
<organism evidence="1 2">
    <name type="scientific">Phormidesmis priestleyi Ana</name>
    <dbReference type="NCBI Taxonomy" id="1666911"/>
    <lineage>
        <taxon>Bacteria</taxon>
        <taxon>Bacillati</taxon>
        <taxon>Cyanobacteriota</taxon>
        <taxon>Cyanophyceae</taxon>
        <taxon>Leptolyngbyales</taxon>
        <taxon>Leptolyngbyaceae</taxon>
        <taxon>Phormidesmis</taxon>
    </lineage>
</organism>
<evidence type="ECO:0000313" key="2">
    <source>
        <dbReference type="Proteomes" id="UP000050465"/>
    </source>
</evidence>
<gene>
    <name evidence="1" type="ORF">HLUCCA11_16500</name>
</gene>
<evidence type="ECO:0000313" key="1">
    <source>
        <dbReference type="EMBL" id="KPQ34023.1"/>
    </source>
</evidence>
<sequence>MGRAGGLIYWVEPVGRAGKSSQIADFAAWKFADLADSTSGNQLIFSKCDSIQLD</sequence>
<accession>A0A0P7YTW8</accession>
<comment type="caution">
    <text evidence="1">The sequence shown here is derived from an EMBL/GenBank/DDBJ whole genome shotgun (WGS) entry which is preliminary data.</text>
</comment>
<protein>
    <submittedName>
        <fullName evidence="1">Uncharacterized protein</fullName>
    </submittedName>
</protein>
<reference evidence="1 2" key="1">
    <citation type="submission" date="2015-09" db="EMBL/GenBank/DDBJ databases">
        <title>Identification and resolution of microdiversity through metagenomic sequencing of parallel consortia.</title>
        <authorList>
            <person name="Nelson W.C."/>
            <person name="Romine M.F."/>
            <person name="Lindemann S.R."/>
        </authorList>
    </citation>
    <scope>NUCLEOTIDE SEQUENCE [LARGE SCALE GENOMIC DNA]</scope>
    <source>
        <strain evidence="1">Ana</strain>
    </source>
</reference>
<dbReference type="Proteomes" id="UP000050465">
    <property type="component" value="Unassembled WGS sequence"/>
</dbReference>
<dbReference type="EMBL" id="LJZR01000024">
    <property type="protein sequence ID" value="KPQ34023.1"/>
    <property type="molecule type" value="Genomic_DNA"/>
</dbReference>